<feature type="region of interest" description="Disordered" evidence="1">
    <location>
        <begin position="1"/>
        <end position="40"/>
    </location>
</feature>
<proteinExistence type="predicted"/>
<accession>A0AAD6PHU8</accession>
<gene>
    <name evidence="2" type="ORF">OIU84_021784</name>
</gene>
<feature type="region of interest" description="Disordered" evidence="1">
    <location>
        <begin position="83"/>
        <end position="113"/>
    </location>
</feature>
<evidence type="ECO:0000313" key="2">
    <source>
        <dbReference type="EMBL" id="KAJ6430454.1"/>
    </source>
</evidence>
<evidence type="ECO:0000313" key="3">
    <source>
        <dbReference type="Proteomes" id="UP001162972"/>
    </source>
</evidence>
<keyword evidence="3" id="KW-1185">Reference proteome</keyword>
<evidence type="ECO:0000256" key="1">
    <source>
        <dbReference type="SAM" id="MobiDB-lite"/>
    </source>
</evidence>
<protein>
    <submittedName>
        <fullName evidence="2">Uncharacterized protein</fullName>
    </submittedName>
</protein>
<comment type="caution">
    <text evidence="2">The sequence shown here is derived from an EMBL/GenBank/DDBJ whole genome shotgun (WGS) entry which is preliminary data.</text>
</comment>
<sequence>MSHLSPRQRHFVDLQPLHAPHPKTQTPSLIHPTHGPPPPFPYLAKCGTTRNPLHEKLGRRPLLQTPSTCKLLGSRKSANIDSTTRFTLDPIKAPTGRRPVVGNGGDAPPQLRSMDKMHGWFHSELRECPTEW</sequence>
<dbReference type="Proteomes" id="UP001162972">
    <property type="component" value="Chromosome 8"/>
</dbReference>
<name>A0AAD6PHU8_9ROSI</name>
<reference evidence="2 3" key="1">
    <citation type="journal article" date="2023" name="Int. J. Mol. Sci.">
        <title>De Novo Assembly and Annotation of 11 Diverse Shrub Willow (Salix) Genomes Reveals Novel Gene Organization in Sex-Linked Regions.</title>
        <authorList>
            <person name="Hyden B."/>
            <person name="Feng K."/>
            <person name="Yates T.B."/>
            <person name="Jawdy S."/>
            <person name="Cereghino C."/>
            <person name="Smart L.B."/>
            <person name="Muchero W."/>
        </authorList>
    </citation>
    <scope>NUCLEOTIDE SEQUENCE [LARGE SCALE GENOMIC DNA]</scope>
    <source>
        <tissue evidence="2">Shoot tip</tissue>
    </source>
</reference>
<dbReference type="AlphaFoldDB" id="A0AAD6PHU8"/>
<organism evidence="2 3">
    <name type="scientific">Salix udensis</name>
    <dbReference type="NCBI Taxonomy" id="889485"/>
    <lineage>
        <taxon>Eukaryota</taxon>
        <taxon>Viridiplantae</taxon>
        <taxon>Streptophyta</taxon>
        <taxon>Embryophyta</taxon>
        <taxon>Tracheophyta</taxon>
        <taxon>Spermatophyta</taxon>
        <taxon>Magnoliopsida</taxon>
        <taxon>eudicotyledons</taxon>
        <taxon>Gunneridae</taxon>
        <taxon>Pentapetalae</taxon>
        <taxon>rosids</taxon>
        <taxon>fabids</taxon>
        <taxon>Malpighiales</taxon>
        <taxon>Salicaceae</taxon>
        <taxon>Saliceae</taxon>
        <taxon>Salix</taxon>
    </lineage>
</organism>
<dbReference type="EMBL" id="JAPFFJ010000004">
    <property type="protein sequence ID" value="KAJ6430454.1"/>
    <property type="molecule type" value="Genomic_DNA"/>
</dbReference>